<name>A0A2Z4Y375_SUMC1</name>
<evidence type="ECO:0000313" key="7">
    <source>
        <dbReference type="EMBL" id="AXA35449.1"/>
    </source>
</evidence>
<keyword evidence="4 5" id="KW-0378">Hydrolase</keyword>
<dbReference type="EC" id="3.1.-.-" evidence="5"/>
<dbReference type="InterPro" id="IPR012337">
    <property type="entry name" value="RNaseH-like_sf"/>
</dbReference>
<dbReference type="GO" id="GO:0000967">
    <property type="term" value="P:rRNA 5'-end processing"/>
    <property type="evidence" value="ECO:0007669"/>
    <property type="project" value="UniProtKB-UniRule"/>
</dbReference>
<dbReference type="Pfam" id="PF03652">
    <property type="entry name" value="RuvX"/>
    <property type="match status" value="1"/>
</dbReference>
<evidence type="ECO:0000256" key="3">
    <source>
        <dbReference type="ARBA" id="ARBA00022722"/>
    </source>
</evidence>
<keyword evidence="2 5" id="KW-0690">Ribosome biogenesis</keyword>
<evidence type="ECO:0000256" key="1">
    <source>
        <dbReference type="ARBA" id="ARBA00022490"/>
    </source>
</evidence>
<dbReference type="AlphaFoldDB" id="A0A2Z4Y375"/>
<dbReference type="SMART" id="SM00732">
    <property type="entry name" value="YqgFc"/>
    <property type="match status" value="1"/>
</dbReference>
<dbReference type="GO" id="GO:0004518">
    <property type="term" value="F:nuclease activity"/>
    <property type="evidence" value="ECO:0007669"/>
    <property type="project" value="UniProtKB-KW"/>
</dbReference>
<comment type="subcellular location">
    <subcellularLocation>
        <location evidence="5">Cytoplasm</location>
    </subcellularLocation>
</comment>
<reference evidence="7 8" key="1">
    <citation type="submission" date="2018-05" db="EMBL/GenBank/DDBJ databases">
        <title>A metagenomic window into the 2 km-deep terrestrial subsurface aquifer revealed taxonomically and functionally diverse microbial community comprising novel uncultured bacterial lineages.</title>
        <authorList>
            <person name="Kadnikov V.V."/>
            <person name="Mardanov A.V."/>
            <person name="Beletsky A.V."/>
            <person name="Banks D."/>
            <person name="Pimenov N.V."/>
            <person name="Frank Y.A."/>
            <person name="Karnachuk O.V."/>
            <person name="Ravin N.V."/>
        </authorList>
    </citation>
    <scope>NUCLEOTIDE SEQUENCE [LARGE SCALE GENOMIC DNA]</scope>
    <source>
        <strain evidence="7">BY</strain>
    </source>
</reference>
<dbReference type="SUPFAM" id="SSF53098">
    <property type="entry name" value="Ribonuclease H-like"/>
    <property type="match status" value="1"/>
</dbReference>
<dbReference type="Gene3D" id="3.30.420.140">
    <property type="entry name" value="YqgF/RNase H-like domain"/>
    <property type="match status" value="1"/>
</dbReference>
<evidence type="ECO:0000256" key="4">
    <source>
        <dbReference type="ARBA" id="ARBA00022801"/>
    </source>
</evidence>
<accession>A0A2Z4Y375</accession>
<keyword evidence="1 5" id="KW-0963">Cytoplasm</keyword>
<dbReference type="InterPro" id="IPR005227">
    <property type="entry name" value="YqgF"/>
</dbReference>
<comment type="function">
    <text evidence="5">Could be a nuclease involved in processing of the 5'-end of pre-16S rRNA.</text>
</comment>
<dbReference type="EMBL" id="CP030759">
    <property type="protein sequence ID" value="AXA35449.1"/>
    <property type="molecule type" value="Genomic_DNA"/>
</dbReference>
<organism evidence="7 8">
    <name type="scientific">Sumerlaea chitinivorans</name>
    <dbReference type="NCBI Taxonomy" id="2250252"/>
    <lineage>
        <taxon>Bacteria</taxon>
        <taxon>Candidatus Sumerlaeota</taxon>
        <taxon>Candidatus Sumerlaeia</taxon>
        <taxon>Candidatus Sumerlaeales</taxon>
        <taxon>Candidatus Sumerlaeaceae</taxon>
        <taxon>Candidatus Sumerlaea</taxon>
    </lineage>
</organism>
<dbReference type="InterPro" id="IPR037027">
    <property type="entry name" value="YqgF/RNaseH-like_dom_sf"/>
</dbReference>
<proteinExistence type="inferred from homology"/>
<dbReference type="CDD" id="cd16964">
    <property type="entry name" value="YqgF"/>
    <property type="match status" value="1"/>
</dbReference>
<feature type="domain" description="YqgF/RNase H-like" evidence="6">
    <location>
        <begin position="16"/>
        <end position="116"/>
    </location>
</feature>
<dbReference type="InterPro" id="IPR006641">
    <property type="entry name" value="YqgF/RNaseH-like_dom"/>
</dbReference>
<dbReference type="NCBIfam" id="TIGR00250">
    <property type="entry name" value="RNAse_H_YqgF"/>
    <property type="match status" value="1"/>
</dbReference>
<dbReference type="KEGG" id="schv:BRCON_0672"/>
<dbReference type="PANTHER" id="PTHR33317">
    <property type="entry name" value="POLYNUCLEOTIDYL TRANSFERASE, RIBONUCLEASE H-LIKE SUPERFAMILY PROTEIN"/>
    <property type="match status" value="1"/>
</dbReference>
<evidence type="ECO:0000256" key="5">
    <source>
        <dbReference type="HAMAP-Rule" id="MF_00651"/>
    </source>
</evidence>
<sequence>MARSFGEKEYMNERPSRIVALDVGDERIGVAVSDESRLIASPLTIIERKAGKAAEKILHLVKELGATTLVVGLPKNMDGSEGSQARKTREFAKQLAEGLSDLQIEFWDERLTTVTAHRILQETSSRKRRRMPVDAVSACVLLQSYLDALRRKHSD</sequence>
<dbReference type="HAMAP" id="MF_00651">
    <property type="entry name" value="Nuclease_YqgF"/>
    <property type="match status" value="1"/>
</dbReference>
<dbReference type="Proteomes" id="UP000262583">
    <property type="component" value="Chromosome"/>
</dbReference>
<dbReference type="GO" id="GO:0005829">
    <property type="term" value="C:cytosol"/>
    <property type="evidence" value="ECO:0007669"/>
    <property type="project" value="TreeGrafter"/>
</dbReference>
<comment type="similarity">
    <text evidence="5">Belongs to the YqgF HJR family.</text>
</comment>
<evidence type="ECO:0000259" key="6">
    <source>
        <dbReference type="SMART" id="SM00732"/>
    </source>
</evidence>
<evidence type="ECO:0000256" key="2">
    <source>
        <dbReference type="ARBA" id="ARBA00022517"/>
    </source>
</evidence>
<evidence type="ECO:0000313" key="8">
    <source>
        <dbReference type="Proteomes" id="UP000262583"/>
    </source>
</evidence>
<dbReference type="PANTHER" id="PTHR33317:SF4">
    <property type="entry name" value="POLYNUCLEOTIDYL TRANSFERASE, RIBONUCLEASE H-LIKE SUPERFAMILY PROTEIN"/>
    <property type="match status" value="1"/>
</dbReference>
<gene>
    <name evidence="7" type="ORF">BRCON_0672</name>
</gene>
<protein>
    <recommendedName>
        <fullName evidence="5">Putative pre-16S rRNA nuclease</fullName>
        <ecNumber evidence="5">3.1.-.-</ecNumber>
    </recommendedName>
</protein>
<dbReference type="GO" id="GO:0016788">
    <property type="term" value="F:hydrolase activity, acting on ester bonds"/>
    <property type="evidence" value="ECO:0007669"/>
    <property type="project" value="UniProtKB-UniRule"/>
</dbReference>
<keyword evidence="3 5" id="KW-0540">Nuclease</keyword>